<keyword evidence="17" id="KW-1185">Reference proteome</keyword>
<evidence type="ECO:0000256" key="10">
    <source>
        <dbReference type="NCBIfam" id="TIGR01307"/>
    </source>
</evidence>
<feature type="binding site" evidence="9 13">
    <location>
        <position position="401"/>
    </location>
    <ligand>
        <name>Mn(2+)</name>
        <dbReference type="ChEBI" id="CHEBI:29035"/>
        <label>1</label>
    </ligand>
</feature>
<comment type="pathway">
    <text evidence="3 9">Carbohydrate degradation; glycolysis; pyruvate from D-glyceraldehyde 3-phosphate: step 3/5.</text>
</comment>
<keyword evidence="7 9" id="KW-0464">Manganese</keyword>
<comment type="similarity">
    <text evidence="4 9">Belongs to the BPG-independent phosphoglycerate mutase family.</text>
</comment>
<comment type="subunit">
    <text evidence="9">Monomer.</text>
</comment>
<dbReference type="PANTHER" id="PTHR31637">
    <property type="entry name" value="2,3-BISPHOSPHOGLYCERATE-INDEPENDENT PHOSPHOGLYCERATE MUTASE"/>
    <property type="match status" value="1"/>
</dbReference>
<organism evidence="16 17">
    <name type="scientific">Empedobacter brevis NBRC 14943 = ATCC 43319</name>
    <dbReference type="NCBI Taxonomy" id="1218108"/>
    <lineage>
        <taxon>Bacteria</taxon>
        <taxon>Pseudomonadati</taxon>
        <taxon>Bacteroidota</taxon>
        <taxon>Flavobacteriia</taxon>
        <taxon>Flavobacteriales</taxon>
        <taxon>Weeksellaceae</taxon>
        <taxon>Empedobacter</taxon>
    </lineage>
</organism>
<keyword evidence="5 9" id="KW-0479">Metal-binding</keyword>
<feature type="binding site" evidence="9 13">
    <location>
        <position position="61"/>
    </location>
    <ligand>
        <name>Mn(2+)</name>
        <dbReference type="ChEBI" id="CHEBI:29035"/>
        <label>2</label>
    </ligand>
</feature>
<dbReference type="GO" id="GO:0006007">
    <property type="term" value="P:glucose catabolic process"/>
    <property type="evidence" value="ECO:0007669"/>
    <property type="project" value="InterPro"/>
</dbReference>
<dbReference type="SUPFAM" id="SSF53649">
    <property type="entry name" value="Alkaline phosphatase-like"/>
    <property type="match status" value="1"/>
</dbReference>
<dbReference type="InterPro" id="IPR017850">
    <property type="entry name" value="Alkaline_phosphatase_core_sf"/>
</dbReference>
<feature type="binding site" evidence="9 12">
    <location>
        <position position="184"/>
    </location>
    <ligand>
        <name>substrate</name>
    </ligand>
</feature>
<dbReference type="InterPro" id="IPR011258">
    <property type="entry name" value="BPG-indep_PGM_N"/>
</dbReference>
<evidence type="ECO:0000313" key="16">
    <source>
        <dbReference type="EMBL" id="GEM51108.1"/>
    </source>
</evidence>
<keyword evidence="8 9" id="KW-0413">Isomerase</keyword>
<dbReference type="EC" id="5.4.2.12" evidence="9 10"/>
<feature type="active site" description="Phosphoserine intermediate" evidence="9 11">
    <location>
        <position position="61"/>
    </location>
</feature>
<evidence type="ECO:0000256" key="5">
    <source>
        <dbReference type="ARBA" id="ARBA00022723"/>
    </source>
</evidence>
<dbReference type="Gene3D" id="3.40.720.10">
    <property type="entry name" value="Alkaline Phosphatase, subunit A"/>
    <property type="match status" value="1"/>
</dbReference>
<dbReference type="FunFam" id="3.40.1450.10:FF:000002">
    <property type="entry name" value="2,3-bisphosphoglycerate-independent phosphoglycerate mutase"/>
    <property type="match status" value="1"/>
</dbReference>
<dbReference type="InterPro" id="IPR006124">
    <property type="entry name" value="Metalloenzyme"/>
</dbReference>
<dbReference type="InterPro" id="IPR036646">
    <property type="entry name" value="PGAM_B_sf"/>
</dbReference>
<comment type="function">
    <text evidence="2 9">Catalyzes the interconversion of 2-phosphoglycerate and 3-phosphoglycerate.</text>
</comment>
<feature type="binding site" evidence="9 12">
    <location>
        <position position="190"/>
    </location>
    <ligand>
        <name>substrate</name>
    </ligand>
</feature>
<dbReference type="OrthoDB" id="9800863at2"/>
<evidence type="ECO:0000256" key="1">
    <source>
        <dbReference type="ARBA" id="ARBA00000370"/>
    </source>
</evidence>
<dbReference type="GO" id="GO:0030145">
    <property type="term" value="F:manganese ion binding"/>
    <property type="evidence" value="ECO:0007669"/>
    <property type="project" value="UniProtKB-UniRule"/>
</dbReference>
<dbReference type="AlphaFoldDB" id="A0A511NF51"/>
<evidence type="ECO:0000256" key="9">
    <source>
        <dbReference type="HAMAP-Rule" id="MF_01038"/>
    </source>
</evidence>
<feature type="domain" description="Metalloenzyme" evidence="14">
    <location>
        <begin position="4"/>
        <end position="497"/>
    </location>
</feature>
<dbReference type="CDD" id="cd16010">
    <property type="entry name" value="iPGM"/>
    <property type="match status" value="1"/>
</dbReference>
<dbReference type="Proteomes" id="UP000321245">
    <property type="component" value="Unassembled WGS sequence"/>
</dbReference>
<dbReference type="NCBIfam" id="TIGR01307">
    <property type="entry name" value="pgm_bpd_ind"/>
    <property type="match status" value="1"/>
</dbReference>
<dbReference type="Gene3D" id="3.40.1450.10">
    <property type="entry name" value="BPG-independent phosphoglycerate mutase, domain B"/>
    <property type="match status" value="1"/>
</dbReference>
<feature type="binding site" evidence="9 12">
    <location>
        <position position="333"/>
    </location>
    <ligand>
        <name>substrate</name>
    </ligand>
</feature>
<dbReference type="Pfam" id="PF06415">
    <property type="entry name" value="iPGM_N"/>
    <property type="match status" value="1"/>
</dbReference>
<proteinExistence type="inferred from homology"/>
<dbReference type="STRING" id="1218108.GCA_000382425_01631"/>
<feature type="binding site" evidence="9 12">
    <location>
        <begin position="260"/>
        <end position="263"/>
    </location>
    <ligand>
        <name>substrate</name>
    </ligand>
</feature>
<dbReference type="GO" id="GO:0005829">
    <property type="term" value="C:cytosol"/>
    <property type="evidence" value="ECO:0007669"/>
    <property type="project" value="TreeGrafter"/>
</dbReference>
<evidence type="ECO:0000256" key="3">
    <source>
        <dbReference type="ARBA" id="ARBA00004798"/>
    </source>
</evidence>
<dbReference type="SUPFAM" id="SSF64158">
    <property type="entry name" value="2,3-Bisphosphoglycerate-independent phosphoglycerate mutase, substrate-binding domain"/>
    <property type="match status" value="1"/>
</dbReference>
<evidence type="ECO:0000256" key="8">
    <source>
        <dbReference type="ARBA" id="ARBA00023235"/>
    </source>
</evidence>
<dbReference type="EMBL" id="BJXC01000004">
    <property type="protein sequence ID" value="GEM51108.1"/>
    <property type="molecule type" value="Genomic_DNA"/>
</dbReference>
<evidence type="ECO:0000256" key="6">
    <source>
        <dbReference type="ARBA" id="ARBA00023152"/>
    </source>
</evidence>
<evidence type="ECO:0000259" key="14">
    <source>
        <dbReference type="Pfam" id="PF01676"/>
    </source>
</evidence>
<evidence type="ECO:0000256" key="13">
    <source>
        <dbReference type="PIRSR" id="PIRSR001492-3"/>
    </source>
</evidence>
<dbReference type="PIRSF" id="PIRSF001492">
    <property type="entry name" value="IPGAM"/>
    <property type="match status" value="1"/>
</dbReference>
<gene>
    <name evidence="9 16" type="primary">gpmI</name>
    <name evidence="16" type="ORF">EB1_08980</name>
</gene>
<reference evidence="16 17" key="1">
    <citation type="submission" date="2019-07" db="EMBL/GenBank/DDBJ databases">
        <title>Whole genome shotgun sequence of Empedobacter brevis NBRC 14943.</title>
        <authorList>
            <person name="Hosoyama A."/>
            <person name="Uohara A."/>
            <person name="Ohji S."/>
            <person name="Ichikawa N."/>
        </authorList>
    </citation>
    <scope>NUCLEOTIDE SEQUENCE [LARGE SCALE GENOMIC DNA]</scope>
    <source>
        <strain evidence="16 17">NBRC 14943</strain>
    </source>
</reference>
<dbReference type="HAMAP" id="MF_01038">
    <property type="entry name" value="GpmI"/>
    <property type="match status" value="1"/>
</dbReference>
<comment type="caution">
    <text evidence="16">The sequence shown here is derived from an EMBL/GenBank/DDBJ whole genome shotgun (WGS) entry which is preliminary data.</text>
</comment>
<evidence type="ECO:0000256" key="2">
    <source>
        <dbReference type="ARBA" id="ARBA00002315"/>
    </source>
</evidence>
<name>A0A511NF51_9FLAO</name>
<feature type="binding site" evidence="9 13">
    <location>
        <position position="460"/>
    </location>
    <ligand>
        <name>Mn(2+)</name>
        <dbReference type="ChEBI" id="CHEBI:29035"/>
        <label>1</label>
    </ligand>
</feature>
<dbReference type="InterPro" id="IPR005995">
    <property type="entry name" value="Pgm_bpd_ind"/>
</dbReference>
<dbReference type="PANTHER" id="PTHR31637:SF0">
    <property type="entry name" value="2,3-BISPHOSPHOGLYCERATE-INDEPENDENT PHOSPHOGLYCERATE MUTASE"/>
    <property type="match status" value="1"/>
</dbReference>
<dbReference type="Pfam" id="PF01676">
    <property type="entry name" value="Metalloenzyme"/>
    <property type="match status" value="1"/>
</dbReference>
<dbReference type="GO" id="GO:0004619">
    <property type="term" value="F:phosphoglycerate mutase activity"/>
    <property type="evidence" value="ECO:0007669"/>
    <property type="project" value="UniProtKB-UniRule"/>
</dbReference>
<accession>A0A511NF51</accession>
<evidence type="ECO:0000256" key="4">
    <source>
        <dbReference type="ARBA" id="ARBA00008819"/>
    </source>
</evidence>
<dbReference type="RefSeq" id="WP_019975125.1">
    <property type="nucleotide sequence ID" value="NZ_BJXC01000004.1"/>
</dbReference>
<evidence type="ECO:0000256" key="11">
    <source>
        <dbReference type="PIRSR" id="PIRSR001492-1"/>
    </source>
</evidence>
<feature type="binding site" evidence="9 13">
    <location>
        <position position="442"/>
    </location>
    <ligand>
        <name>Mn(2+)</name>
        <dbReference type="ChEBI" id="CHEBI:29035"/>
        <label>2</label>
    </ligand>
</feature>
<sequence length="515" mass="56748">MNNKAILMILDGWGIGPNPAVSAIAQANTPFIDSCFEKFPHSTLDTFGLAVGLPEGQMGNSEVGHMNLGAGRVVFQNLVRINMAVENGTLQNEPILKDAFQYALQNNKKVHFIGLVSDGGVHSHINHLKGLLDAANQSGLHHNVFVHAFTDGRDTDPKSGEGFISELMNHMVKSTGEIASITGRYYAMDRDKRWERVKLAYDAMVNAVGKTTTNPLEAIRSSYHEGVTDEFIKPIIVTDENGQPKAKIESDDVVICFNFRTDRGREITEVLTQHDFPEFGMHKLKLQYITLTEYDATYSGVAVIFDEKNIVNTLGEIIANAGRKQIRIAETEKYPHVTFFFNGGREEPFEGESRILCASPRDVATYDLKPEMAAYDITNAIVPELEKESADFVCLNFANTDMVGHTGVMTAAIKAAEVVDSCAEKIVHTALEHGYNVVILADHGNSDFMMNEDGSPNTQHTTNPVPFILAQKEIEWNVKHGKLGDIAPSILTLMGIEIPAEMTGNILVNKIETNL</sequence>
<evidence type="ECO:0000256" key="12">
    <source>
        <dbReference type="PIRSR" id="PIRSR001492-2"/>
    </source>
</evidence>
<dbReference type="GeneID" id="84649814"/>
<comment type="cofactor">
    <cofactor evidence="9">
        <name>Mn(2+)</name>
        <dbReference type="ChEBI" id="CHEBI:29035"/>
    </cofactor>
    <text evidence="9">Binds 2 manganese ions per subunit.</text>
</comment>
<keyword evidence="6 9" id="KW-0324">Glycolysis</keyword>
<feature type="binding site" evidence="9 12">
    <location>
        <begin position="153"/>
        <end position="154"/>
    </location>
    <ligand>
        <name>substrate</name>
    </ligand>
</feature>
<feature type="binding site" evidence="9 13">
    <location>
        <position position="11"/>
    </location>
    <ligand>
        <name>Mn(2+)</name>
        <dbReference type="ChEBI" id="CHEBI:29035"/>
        <label>2</label>
    </ligand>
</feature>
<feature type="binding site" evidence="9 13">
    <location>
        <position position="405"/>
    </location>
    <ligand>
        <name>Mn(2+)</name>
        <dbReference type="ChEBI" id="CHEBI:29035"/>
        <label>1</label>
    </ligand>
</feature>
<feature type="binding site" evidence="9 12">
    <location>
        <position position="122"/>
    </location>
    <ligand>
        <name>substrate</name>
    </ligand>
</feature>
<feature type="domain" description="BPG-independent PGAM N-terminal" evidence="15">
    <location>
        <begin position="81"/>
        <end position="295"/>
    </location>
</feature>
<feature type="binding site" evidence="9 13">
    <location>
        <position position="443"/>
    </location>
    <ligand>
        <name>Mn(2+)</name>
        <dbReference type="ChEBI" id="CHEBI:29035"/>
        <label>2</label>
    </ligand>
</feature>
<evidence type="ECO:0000259" key="15">
    <source>
        <dbReference type="Pfam" id="PF06415"/>
    </source>
</evidence>
<dbReference type="UniPathway" id="UPA00109">
    <property type="reaction ID" value="UER00186"/>
</dbReference>
<dbReference type="GO" id="GO:0006096">
    <property type="term" value="P:glycolytic process"/>
    <property type="evidence" value="ECO:0007669"/>
    <property type="project" value="UniProtKB-UniRule"/>
</dbReference>
<comment type="catalytic activity">
    <reaction evidence="1 9">
        <text>(2R)-2-phosphoglycerate = (2R)-3-phosphoglycerate</text>
        <dbReference type="Rhea" id="RHEA:15901"/>
        <dbReference type="ChEBI" id="CHEBI:58272"/>
        <dbReference type="ChEBI" id="CHEBI:58289"/>
        <dbReference type="EC" id="5.4.2.12"/>
    </reaction>
</comment>
<protein>
    <recommendedName>
        <fullName evidence="9 10">2,3-bisphosphoglycerate-independent phosphoglycerate mutase</fullName>
        <shortName evidence="9">BPG-independent PGAM</shortName>
        <shortName evidence="9">Phosphoglyceromutase</shortName>
        <shortName evidence="9">iPGM</shortName>
        <ecNumber evidence="9 10">5.4.2.12</ecNumber>
    </recommendedName>
</protein>
<evidence type="ECO:0000313" key="17">
    <source>
        <dbReference type="Proteomes" id="UP000321245"/>
    </source>
</evidence>
<evidence type="ECO:0000256" key="7">
    <source>
        <dbReference type="ARBA" id="ARBA00023211"/>
    </source>
</evidence>